<protein>
    <submittedName>
        <fullName evidence="2">9711_t:CDS:1</fullName>
    </submittedName>
</protein>
<keyword evidence="3" id="KW-1185">Reference proteome</keyword>
<proteinExistence type="predicted"/>
<dbReference type="EMBL" id="CAJVPY010005201">
    <property type="protein sequence ID" value="CAG8637675.1"/>
    <property type="molecule type" value="Genomic_DNA"/>
</dbReference>
<dbReference type="Proteomes" id="UP000789405">
    <property type="component" value="Unassembled WGS sequence"/>
</dbReference>
<dbReference type="AlphaFoldDB" id="A0A9N9DJ64"/>
<keyword evidence="1" id="KW-0812">Transmembrane</keyword>
<sequence length="143" mass="16646">MTEETITKEKDIDITETKEILNKWNYFQSLSNKLLFIYIVFCLIALLVGGLHLILDHNSDIKTKVLQITFISNSGIVGSTSILGTLISFKSLLSVPKLDTIDELIKNEKRFDINRYAEDWCCENLEELKNHEKNRKQLYFMKN</sequence>
<feature type="transmembrane region" description="Helical" evidence="1">
    <location>
        <begin position="67"/>
        <end position="89"/>
    </location>
</feature>
<evidence type="ECO:0000313" key="3">
    <source>
        <dbReference type="Proteomes" id="UP000789405"/>
    </source>
</evidence>
<evidence type="ECO:0000313" key="2">
    <source>
        <dbReference type="EMBL" id="CAG8637675.1"/>
    </source>
</evidence>
<reference evidence="2" key="1">
    <citation type="submission" date="2021-06" db="EMBL/GenBank/DDBJ databases">
        <authorList>
            <person name="Kallberg Y."/>
            <person name="Tangrot J."/>
            <person name="Rosling A."/>
        </authorList>
    </citation>
    <scope>NUCLEOTIDE SEQUENCE</scope>
    <source>
        <strain evidence="2">MA453B</strain>
    </source>
</reference>
<accession>A0A9N9DJ64</accession>
<evidence type="ECO:0000256" key="1">
    <source>
        <dbReference type="SAM" id="Phobius"/>
    </source>
</evidence>
<keyword evidence="1" id="KW-0472">Membrane</keyword>
<feature type="transmembrane region" description="Helical" evidence="1">
    <location>
        <begin position="35"/>
        <end position="55"/>
    </location>
</feature>
<gene>
    <name evidence="2" type="ORF">DERYTH_LOCUS9484</name>
</gene>
<comment type="caution">
    <text evidence="2">The sequence shown here is derived from an EMBL/GenBank/DDBJ whole genome shotgun (WGS) entry which is preliminary data.</text>
</comment>
<organism evidence="2 3">
    <name type="scientific">Dentiscutata erythropus</name>
    <dbReference type="NCBI Taxonomy" id="1348616"/>
    <lineage>
        <taxon>Eukaryota</taxon>
        <taxon>Fungi</taxon>
        <taxon>Fungi incertae sedis</taxon>
        <taxon>Mucoromycota</taxon>
        <taxon>Glomeromycotina</taxon>
        <taxon>Glomeromycetes</taxon>
        <taxon>Diversisporales</taxon>
        <taxon>Gigasporaceae</taxon>
        <taxon>Dentiscutata</taxon>
    </lineage>
</organism>
<keyword evidence="1" id="KW-1133">Transmembrane helix</keyword>
<name>A0A9N9DJ64_9GLOM</name>